<keyword evidence="5 6" id="KW-1015">Disulfide bond</keyword>
<proteinExistence type="inferred from homology"/>
<keyword evidence="6" id="KW-0732">Signal</keyword>
<evidence type="ECO:0000256" key="5">
    <source>
        <dbReference type="ARBA" id="ARBA00023157"/>
    </source>
</evidence>
<comment type="similarity">
    <text evidence="2 6">Belongs to the fungal hydrophobin family.</text>
</comment>
<feature type="signal peptide" evidence="6">
    <location>
        <begin position="1"/>
        <end position="20"/>
    </location>
</feature>
<evidence type="ECO:0000256" key="3">
    <source>
        <dbReference type="ARBA" id="ARBA00022512"/>
    </source>
</evidence>
<sequence length="117" mass="11663">MRFSLSHIALAVALSHKVGATPVDLAVRQVDSCNAGTIQCCNRMESSTNPLVNTISGLLGVVLNLGNGGGLVGLHCSPIAGIGAAGTGCSQQTVCCSGNTYGPGILTIGCIPLNVVL</sequence>
<protein>
    <recommendedName>
        <fullName evidence="6">Hydrophobin</fullName>
    </recommendedName>
</protein>
<gene>
    <name evidence="7" type="ORF">FA15DRAFT_752230</name>
</gene>
<dbReference type="SMART" id="SM00075">
    <property type="entry name" value="HYDRO"/>
    <property type="match status" value="1"/>
</dbReference>
<dbReference type="AlphaFoldDB" id="A0A5C3LBJ0"/>
<evidence type="ECO:0000313" key="7">
    <source>
        <dbReference type="EMBL" id="TFK30118.1"/>
    </source>
</evidence>
<keyword evidence="8" id="KW-1185">Reference proteome</keyword>
<dbReference type="Proteomes" id="UP000307440">
    <property type="component" value="Unassembled WGS sequence"/>
</dbReference>
<dbReference type="STRING" id="230819.A0A5C3LBJ0"/>
<accession>A0A5C3LBJ0</accession>
<feature type="chain" id="PRO_5023151731" description="Hydrophobin" evidence="6">
    <location>
        <begin position="21"/>
        <end position="117"/>
    </location>
</feature>
<dbReference type="InterPro" id="IPR001338">
    <property type="entry name" value="Class_I_Hydrophobin"/>
</dbReference>
<dbReference type="Pfam" id="PF01185">
    <property type="entry name" value="Hydrophobin"/>
    <property type="match status" value="1"/>
</dbReference>
<evidence type="ECO:0000256" key="2">
    <source>
        <dbReference type="ARBA" id="ARBA00010446"/>
    </source>
</evidence>
<dbReference type="OrthoDB" id="4225815at2759"/>
<dbReference type="CDD" id="cd23507">
    <property type="entry name" value="hydrophobin_I"/>
    <property type="match status" value="1"/>
</dbReference>
<dbReference type="GO" id="GO:0005199">
    <property type="term" value="F:structural constituent of cell wall"/>
    <property type="evidence" value="ECO:0007669"/>
    <property type="project" value="InterPro"/>
</dbReference>
<dbReference type="EMBL" id="ML210147">
    <property type="protein sequence ID" value="TFK30118.1"/>
    <property type="molecule type" value="Genomic_DNA"/>
</dbReference>
<name>A0A5C3LBJ0_COPMA</name>
<keyword evidence="4 6" id="KW-0964">Secreted</keyword>
<organism evidence="7 8">
    <name type="scientific">Coprinopsis marcescibilis</name>
    <name type="common">Agaric fungus</name>
    <name type="synonym">Psathyrella marcescibilis</name>
    <dbReference type="NCBI Taxonomy" id="230819"/>
    <lineage>
        <taxon>Eukaryota</taxon>
        <taxon>Fungi</taxon>
        <taxon>Dikarya</taxon>
        <taxon>Basidiomycota</taxon>
        <taxon>Agaricomycotina</taxon>
        <taxon>Agaricomycetes</taxon>
        <taxon>Agaricomycetidae</taxon>
        <taxon>Agaricales</taxon>
        <taxon>Agaricineae</taxon>
        <taxon>Psathyrellaceae</taxon>
        <taxon>Coprinopsis</taxon>
    </lineage>
</organism>
<evidence type="ECO:0000256" key="6">
    <source>
        <dbReference type="RuleBase" id="RU365009"/>
    </source>
</evidence>
<evidence type="ECO:0000256" key="1">
    <source>
        <dbReference type="ARBA" id="ARBA00004191"/>
    </source>
</evidence>
<evidence type="ECO:0000256" key="4">
    <source>
        <dbReference type="ARBA" id="ARBA00022525"/>
    </source>
</evidence>
<comment type="subcellular location">
    <subcellularLocation>
        <location evidence="1 6">Secreted</location>
        <location evidence="1 6">Cell wall</location>
    </subcellularLocation>
</comment>
<reference evidence="7 8" key="1">
    <citation type="journal article" date="2019" name="Nat. Ecol. Evol.">
        <title>Megaphylogeny resolves global patterns of mushroom evolution.</title>
        <authorList>
            <person name="Varga T."/>
            <person name="Krizsan K."/>
            <person name="Foldi C."/>
            <person name="Dima B."/>
            <person name="Sanchez-Garcia M."/>
            <person name="Sanchez-Ramirez S."/>
            <person name="Szollosi G.J."/>
            <person name="Szarkandi J.G."/>
            <person name="Papp V."/>
            <person name="Albert L."/>
            <person name="Andreopoulos W."/>
            <person name="Angelini C."/>
            <person name="Antonin V."/>
            <person name="Barry K.W."/>
            <person name="Bougher N.L."/>
            <person name="Buchanan P."/>
            <person name="Buyck B."/>
            <person name="Bense V."/>
            <person name="Catcheside P."/>
            <person name="Chovatia M."/>
            <person name="Cooper J."/>
            <person name="Damon W."/>
            <person name="Desjardin D."/>
            <person name="Finy P."/>
            <person name="Geml J."/>
            <person name="Haridas S."/>
            <person name="Hughes K."/>
            <person name="Justo A."/>
            <person name="Karasinski D."/>
            <person name="Kautmanova I."/>
            <person name="Kiss B."/>
            <person name="Kocsube S."/>
            <person name="Kotiranta H."/>
            <person name="LaButti K.M."/>
            <person name="Lechner B.E."/>
            <person name="Liimatainen K."/>
            <person name="Lipzen A."/>
            <person name="Lukacs Z."/>
            <person name="Mihaltcheva S."/>
            <person name="Morgado L.N."/>
            <person name="Niskanen T."/>
            <person name="Noordeloos M.E."/>
            <person name="Ohm R.A."/>
            <person name="Ortiz-Santana B."/>
            <person name="Ovrebo C."/>
            <person name="Racz N."/>
            <person name="Riley R."/>
            <person name="Savchenko A."/>
            <person name="Shiryaev A."/>
            <person name="Soop K."/>
            <person name="Spirin V."/>
            <person name="Szebenyi C."/>
            <person name="Tomsovsky M."/>
            <person name="Tulloss R.E."/>
            <person name="Uehling J."/>
            <person name="Grigoriev I.V."/>
            <person name="Vagvolgyi C."/>
            <person name="Papp T."/>
            <person name="Martin F.M."/>
            <person name="Miettinen O."/>
            <person name="Hibbett D.S."/>
            <person name="Nagy L.G."/>
        </authorList>
    </citation>
    <scope>NUCLEOTIDE SEQUENCE [LARGE SCALE GENOMIC DNA]</scope>
    <source>
        <strain evidence="7 8">CBS 121175</strain>
    </source>
</reference>
<dbReference type="GO" id="GO:0009277">
    <property type="term" value="C:fungal-type cell wall"/>
    <property type="evidence" value="ECO:0007669"/>
    <property type="project" value="InterPro"/>
</dbReference>
<evidence type="ECO:0000313" key="8">
    <source>
        <dbReference type="Proteomes" id="UP000307440"/>
    </source>
</evidence>
<keyword evidence="3 6" id="KW-0134">Cell wall</keyword>